<dbReference type="Gene3D" id="3.40.1550.10">
    <property type="entry name" value="CheC-like"/>
    <property type="match status" value="1"/>
</dbReference>
<evidence type="ECO:0000313" key="2">
    <source>
        <dbReference type="EMBL" id="TQV72769.1"/>
    </source>
</evidence>
<dbReference type="GO" id="GO:0006935">
    <property type="term" value="P:chemotaxis"/>
    <property type="evidence" value="ECO:0007669"/>
    <property type="project" value="UniProtKB-KW"/>
</dbReference>
<dbReference type="InterPro" id="IPR028976">
    <property type="entry name" value="CheC-like_sf"/>
</dbReference>
<keyword evidence="1" id="KW-0145">Chemotaxis</keyword>
<comment type="caution">
    <text evidence="2">The sequence shown here is derived from an EMBL/GenBank/DDBJ whole genome shotgun (WGS) entry which is preliminary data.</text>
</comment>
<keyword evidence="3" id="KW-1185">Reference proteome</keyword>
<dbReference type="AlphaFoldDB" id="A0A545T6B4"/>
<dbReference type="EMBL" id="VIKR01000004">
    <property type="protein sequence ID" value="TQV72769.1"/>
    <property type="molecule type" value="Genomic_DNA"/>
</dbReference>
<gene>
    <name evidence="2" type="ORF">FLL45_14960</name>
</gene>
<reference evidence="2 3" key="1">
    <citation type="submission" date="2019-06" db="EMBL/GenBank/DDBJ databases">
        <title>Draft genome of Aliikangiella marina GYP-15.</title>
        <authorList>
            <person name="Wang G."/>
        </authorList>
    </citation>
    <scope>NUCLEOTIDE SEQUENCE [LARGE SCALE GENOMIC DNA]</scope>
    <source>
        <strain evidence="2 3">GYP-15</strain>
    </source>
</reference>
<name>A0A545T6B4_9GAMM</name>
<evidence type="ECO:0000313" key="3">
    <source>
        <dbReference type="Proteomes" id="UP000317839"/>
    </source>
</evidence>
<protein>
    <recommendedName>
        <fullName evidence="4">Chemotaxis phosphatase CheX-like domain-containing protein</fullName>
    </recommendedName>
</protein>
<evidence type="ECO:0000256" key="1">
    <source>
        <dbReference type="ARBA" id="ARBA00022500"/>
    </source>
</evidence>
<dbReference type="RefSeq" id="WP_142942880.1">
    <property type="nucleotide sequence ID" value="NZ_VIKR01000004.1"/>
</dbReference>
<dbReference type="OrthoDB" id="8717392at2"/>
<dbReference type="Proteomes" id="UP000317839">
    <property type="component" value="Unassembled WGS sequence"/>
</dbReference>
<accession>A0A545T6B4</accession>
<sequence length="186" mass="21310">MSNRPLQQLLKELFDKSLQTSLAEYGSDANWSYSNINKSNITDSEQAVFLTICSHQFRVFITIHFVLEKCRSFIQQALNDKKETIDEKASYDFLLELSNSICGMLKRELGNAVPALGMSTPNILDEASFQFIDIFKAEDTYFQEIKLDGNHIFYAGFYYCPNVENEIEVTVIEPEVEVDSGELELF</sequence>
<evidence type="ECO:0008006" key="4">
    <source>
        <dbReference type="Google" id="ProtNLM"/>
    </source>
</evidence>
<organism evidence="2 3">
    <name type="scientific">Aliikangiella marina</name>
    <dbReference type="NCBI Taxonomy" id="1712262"/>
    <lineage>
        <taxon>Bacteria</taxon>
        <taxon>Pseudomonadati</taxon>
        <taxon>Pseudomonadota</taxon>
        <taxon>Gammaproteobacteria</taxon>
        <taxon>Oceanospirillales</taxon>
        <taxon>Pleioneaceae</taxon>
        <taxon>Aliikangiella</taxon>
    </lineage>
</organism>
<proteinExistence type="predicted"/>